<evidence type="ECO:0000313" key="2">
    <source>
        <dbReference type="EMBL" id="KYN28274.1"/>
    </source>
</evidence>
<proteinExistence type="predicted"/>
<accession>A0A195EK85</accession>
<sequence>EIAQACALWLGGRQDNASCPDDSRKGDHWMPGDRENRRAPERSYRGKVHGNCVTVHKAFSSHITTLHPTLRAFGDTTHLSRYRDGTIVTDGNCSRGHRKVRSAIDWTVDDPATLSSL</sequence>
<name>A0A195EK85_9HYME</name>
<reference evidence="2 3" key="1">
    <citation type="submission" date="2015-09" db="EMBL/GenBank/DDBJ databases">
        <title>Trachymyrmex cornetzi WGS genome.</title>
        <authorList>
            <person name="Nygaard S."/>
            <person name="Hu H."/>
            <person name="Boomsma J."/>
            <person name="Zhang G."/>
        </authorList>
    </citation>
    <scope>NUCLEOTIDE SEQUENCE [LARGE SCALE GENOMIC DNA]</scope>
    <source>
        <strain evidence="2">Tcor2-1</strain>
        <tissue evidence="2">Whole body</tissue>
    </source>
</reference>
<dbReference type="AlphaFoldDB" id="A0A195EK85"/>
<evidence type="ECO:0000313" key="3">
    <source>
        <dbReference type="Proteomes" id="UP000078492"/>
    </source>
</evidence>
<evidence type="ECO:0000256" key="1">
    <source>
        <dbReference type="SAM" id="MobiDB-lite"/>
    </source>
</evidence>
<dbReference type="EMBL" id="KQ978801">
    <property type="protein sequence ID" value="KYN28274.1"/>
    <property type="molecule type" value="Genomic_DNA"/>
</dbReference>
<protein>
    <submittedName>
        <fullName evidence="2">Uncharacterized protein</fullName>
    </submittedName>
</protein>
<keyword evidence="3" id="KW-1185">Reference proteome</keyword>
<feature type="non-terminal residue" evidence="2">
    <location>
        <position position="1"/>
    </location>
</feature>
<gene>
    <name evidence="2" type="ORF">ALC57_02335</name>
</gene>
<dbReference type="Proteomes" id="UP000078492">
    <property type="component" value="Unassembled WGS sequence"/>
</dbReference>
<feature type="compositionally biased region" description="Basic and acidic residues" evidence="1">
    <location>
        <begin position="21"/>
        <end position="44"/>
    </location>
</feature>
<feature type="region of interest" description="Disordered" evidence="1">
    <location>
        <begin position="13"/>
        <end position="44"/>
    </location>
</feature>
<organism evidence="2 3">
    <name type="scientific">Trachymyrmex cornetzi</name>
    <dbReference type="NCBI Taxonomy" id="471704"/>
    <lineage>
        <taxon>Eukaryota</taxon>
        <taxon>Metazoa</taxon>
        <taxon>Ecdysozoa</taxon>
        <taxon>Arthropoda</taxon>
        <taxon>Hexapoda</taxon>
        <taxon>Insecta</taxon>
        <taxon>Pterygota</taxon>
        <taxon>Neoptera</taxon>
        <taxon>Endopterygota</taxon>
        <taxon>Hymenoptera</taxon>
        <taxon>Apocrita</taxon>
        <taxon>Aculeata</taxon>
        <taxon>Formicoidea</taxon>
        <taxon>Formicidae</taxon>
        <taxon>Myrmicinae</taxon>
        <taxon>Trachymyrmex</taxon>
    </lineage>
</organism>